<organism evidence="1 2">
    <name type="scientific">Candidatus Lloydbacteria bacterium RIFCSPLOWO2_01_FULL_50_20</name>
    <dbReference type="NCBI Taxonomy" id="1798665"/>
    <lineage>
        <taxon>Bacteria</taxon>
        <taxon>Candidatus Lloydiibacteriota</taxon>
    </lineage>
</organism>
<comment type="caution">
    <text evidence="1">The sequence shown here is derived from an EMBL/GenBank/DDBJ whole genome shotgun (WGS) entry which is preliminary data.</text>
</comment>
<evidence type="ECO:0000313" key="1">
    <source>
        <dbReference type="EMBL" id="OGZ12059.1"/>
    </source>
</evidence>
<name>A0A1G2DEM5_9BACT</name>
<reference evidence="1 2" key="1">
    <citation type="journal article" date="2016" name="Nat. Commun.">
        <title>Thousands of microbial genomes shed light on interconnected biogeochemical processes in an aquifer system.</title>
        <authorList>
            <person name="Anantharaman K."/>
            <person name="Brown C.T."/>
            <person name="Hug L.A."/>
            <person name="Sharon I."/>
            <person name="Castelle C.J."/>
            <person name="Probst A.J."/>
            <person name="Thomas B.C."/>
            <person name="Singh A."/>
            <person name="Wilkins M.J."/>
            <person name="Karaoz U."/>
            <person name="Brodie E.L."/>
            <person name="Williams K.H."/>
            <person name="Hubbard S.S."/>
            <person name="Banfield J.F."/>
        </authorList>
    </citation>
    <scope>NUCLEOTIDE SEQUENCE [LARGE SCALE GENOMIC DNA]</scope>
</reference>
<protein>
    <submittedName>
        <fullName evidence="1">Uncharacterized protein</fullName>
    </submittedName>
</protein>
<sequence length="102" mass="11551">MDGNTFVPFMLQTPAHVGMIDHLEIWKKVIELHASVWNVTGEESLWSLLSANKVTEEPGAPAIFSLYPMHRGHSPVLRDWSKEQGMDLEKLIKEVPTAVRTE</sequence>
<evidence type="ECO:0000313" key="2">
    <source>
        <dbReference type="Proteomes" id="UP000178534"/>
    </source>
</evidence>
<dbReference type="AlphaFoldDB" id="A0A1G2DEM5"/>
<dbReference type="Proteomes" id="UP000178534">
    <property type="component" value="Unassembled WGS sequence"/>
</dbReference>
<dbReference type="EMBL" id="MHLP01000028">
    <property type="protein sequence ID" value="OGZ12059.1"/>
    <property type="molecule type" value="Genomic_DNA"/>
</dbReference>
<accession>A0A1G2DEM5</accession>
<proteinExistence type="predicted"/>
<gene>
    <name evidence="1" type="ORF">A2942_00070</name>
</gene>